<dbReference type="EMBL" id="LUUI01000095">
    <property type="protein sequence ID" value="OAI16511.1"/>
    <property type="molecule type" value="Genomic_DNA"/>
</dbReference>
<gene>
    <name evidence="1" type="ORF">A1359_07640</name>
</gene>
<evidence type="ECO:0000313" key="1">
    <source>
        <dbReference type="EMBL" id="OAI16511.1"/>
    </source>
</evidence>
<dbReference type="AlphaFoldDB" id="A0A177NF78"/>
<reference evidence="1 2" key="1">
    <citation type="submission" date="2016-03" db="EMBL/GenBank/DDBJ databases">
        <authorList>
            <person name="Ploux O."/>
        </authorList>
    </citation>
    <scope>NUCLEOTIDE SEQUENCE [LARGE SCALE GENOMIC DNA]</scope>
    <source>
        <strain evidence="1 2">R-45370</strain>
    </source>
</reference>
<proteinExistence type="predicted"/>
<keyword evidence="2" id="KW-1185">Reference proteome</keyword>
<name>A0A177NF78_9GAMM</name>
<accession>A0A177NF78</accession>
<sequence length="59" mass="6914">MYLQLKVKIDIFTKLNLIFHIQQNAIPQVVLLTVLTNINSMTAILAKSMCYRTYNNYYS</sequence>
<dbReference type="Proteomes" id="UP000078476">
    <property type="component" value="Unassembled WGS sequence"/>
</dbReference>
<comment type="caution">
    <text evidence="1">The sequence shown here is derived from an EMBL/GenBank/DDBJ whole genome shotgun (WGS) entry which is preliminary data.</text>
</comment>
<dbReference type="STRING" id="980561.A1359_07640"/>
<evidence type="ECO:0000313" key="2">
    <source>
        <dbReference type="Proteomes" id="UP000078476"/>
    </source>
</evidence>
<protein>
    <submittedName>
        <fullName evidence="1">Uncharacterized protein</fullName>
    </submittedName>
</protein>
<organism evidence="1 2">
    <name type="scientific">Methylomonas lenta</name>
    <dbReference type="NCBI Taxonomy" id="980561"/>
    <lineage>
        <taxon>Bacteria</taxon>
        <taxon>Pseudomonadati</taxon>
        <taxon>Pseudomonadota</taxon>
        <taxon>Gammaproteobacteria</taxon>
        <taxon>Methylococcales</taxon>
        <taxon>Methylococcaceae</taxon>
        <taxon>Methylomonas</taxon>
    </lineage>
</organism>